<name>A0A1X9LMH8_9MICO</name>
<dbReference type="EMBL" id="CP020715">
    <property type="protein sequence ID" value="ARJ06404.1"/>
    <property type="molecule type" value="Genomic_DNA"/>
</dbReference>
<evidence type="ECO:0000313" key="4">
    <source>
        <dbReference type="Proteomes" id="UP000192775"/>
    </source>
</evidence>
<feature type="compositionally biased region" description="Acidic residues" evidence="1">
    <location>
        <begin position="95"/>
        <end position="106"/>
    </location>
</feature>
<feature type="region of interest" description="Disordered" evidence="1">
    <location>
        <begin position="31"/>
        <end position="106"/>
    </location>
</feature>
<feature type="signal peptide" evidence="2">
    <location>
        <begin position="1"/>
        <end position="28"/>
    </location>
</feature>
<keyword evidence="4" id="KW-1185">Reference proteome</keyword>
<reference evidence="3 4" key="1">
    <citation type="submission" date="2017-04" db="EMBL/GenBank/DDBJ databases">
        <authorList>
            <person name="Afonso C.L."/>
            <person name="Miller P.J."/>
            <person name="Scott M.A."/>
            <person name="Spackman E."/>
            <person name="Goraichik I."/>
            <person name="Dimitrov K.M."/>
            <person name="Suarez D.L."/>
            <person name="Swayne D.E."/>
        </authorList>
    </citation>
    <scope>NUCLEOTIDE SEQUENCE [LARGE SCALE GENOMIC DNA]</scope>
    <source>
        <strain evidence="4">XA(T)</strain>
    </source>
</reference>
<dbReference type="AlphaFoldDB" id="A0A1X9LMH8"/>
<accession>A0A1X9LMH8</accession>
<organism evidence="3 4">
    <name type="scientific">Cnuibacter physcomitrellae</name>
    <dbReference type="NCBI Taxonomy" id="1619308"/>
    <lineage>
        <taxon>Bacteria</taxon>
        <taxon>Bacillati</taxon>
        <taxon>Actinomycetota</taxon>
        <taxon>Actinomycetes</taxon>
        <taxon>Micrococcales</taxon>
        <taxon>Microbacteriaceae</taxon>
        <taxon>Cnuibacter</taxon>
    </lineage>
</organism>
<feature type="chain" id="PRO_5044016906" evidence="2">
    <location>
        <begin position="29"/>
        <end position="106"/>
    </location>
</feature>
<dbReference type="KEGG" id="cphy:B5808_15175"/>
<proteinExistence type="predicted"/>
<evidence type="ECO:0000313" key="3">
    <source>
        <dbReference type="EMBL" id="ARJ06404.1"/>
    </source>
</evidence>
<dbReference type="Proteomes" id="UP000192775">
    <property type="component" value="Chromosome"/>
</dbReference>
<evidence type="ECO:0000256" key="1">
    <source>
        <dbReference type="SAM" id="MobiDB-lite"/>
    </source>
</evidence>
<feature type="compositionally biased region" description="Low complexity" evidence="1">
    <location>
        <begin position="65"/>
        <end position="82"/>
    </location>
</feature>
<dbReference type="PROSITE" id="PS51257">
    <property type="entry name" value="PROKAR_LIPOPROTEIN"/>
    <property type="match status" value="1"/>
</dbReference>
<keyword evidence="2" id="KW-0732">Signal</keyword>
<evidence type="ECO:0000256" key="2">
    <source>
        <dbReference type="SAM" id="SignalP"/>
    </source>
</evidence>
<dbReference type="RefSeq" id="WP_085020542.1">
    <property type="nucleotide sequence ID" value="NZ_BMHD01000001.1"/>
</dbReference>
<protein>
    <submittedName>
        <fullName evidence="3">Uncharacterized protein</fullName>
    </submittedName>
</protein>
<gene>
    <name evidence="3" type="ORF">B5808_15175</name>
</gene>
<sequence>MLITRRTIGTALGAVSAVVLVASLAACAGDAQTPYETPRPSVSETSFTLPPLACQTERPEDKTSTPDASADSSSGSSAAPTDSGDDCSTQAPASGDDDGVDNEGNK</sequence>